<sequence>MEYSDERGIFILRWARRLPNGNWLRAKNKPFKIYIHYF</sequence>
<evidence type="ECO:0000313" key="1">
    <source>
        <dbReference type="EMBL" id="STO91969.1"/>
    </source>
</evidence>
<protein>
    <submittedName>
        <fullName evidence="1">Uncharacterized protein</fullName>
    </submittedName>
</protein>
<accession>A0A377IV40</accession>
<dbReference type="AlphaFoldDB" id="A0A377IV40"/>
<organism evidence="1 2">
    <name type="scientific">Avibacterium paragallinarum</name>
    <name type="common">Haemophilus gallinarum</name>
    <dbReference type="NCBI Taxonomy" id="728"/>
    <lineage>
        <taxon>Bacteria</taxon>
        <taxon>Pseudomonadati</taxon>
        <taxon>Pseudomonadota</taxon>
        <taxon>Gammaproteobacteria</taxon>
        <taxon>Pasteurellales</taxon>
        <taxon>Pasteurellaceae</taxon>
        <taxon>Avibacterium</taxon>
    </lineage>
</organism>
<dbReference type="EMBL" id="UGHK01000003">
    <property type="protein sequence ID" value="STO91969.1"/>
    <property type="molecule type" value="Genomic_DNA"/>
</dbReference>
<name>A0A377IV40_AVIPA</name>
<dbReference type="Proteomes" id="UP000254465">
    <property type="component" value="Unassembled WGS sequence"/>
</dbReference>
<proteinExistence type="predicted"/>
<evidence type="ECO:0000313" key="2">
    <source>
        <dbReference type="Proteomes" id="UP000254465"/>
    </source>
</evidence>
<gene>
    <name evidence="1" type="ORF">NCTC11296_03101</name>
</gene>
<reference evidence="1 2" key="1">
    <citation type="submission" date="2018-06" db="EMBL/GenBank/DDBJ databases">
        <authorList>
            <consortium name="Pathogen Informatics"/>
            <person name="Doyle S."/>
        </authorList>
    </citation>
    <scope>NUCLEOTIDE SEQUENCE [LARGE SCALE GENOMIC DNA]</scope>
    <source>
        <strain evidence="1 2">NCTC11296</strain>
    </source>
</reference>